<gene>
    <name evidence="4" type="ORF">F53441_13945</name>
</gene>
<sequence length="733" mass="83607">MTSTDPAQTAFNKAIREFKTGLKDQALYTDILATTSIDQVYDLTDQLQKVQGRGDHLRNLARIGVYLERMRAYTGVIDTFVQVKPDILALIWGPIRLLIQWTSNLTKSLDALIGMIEEMGILLPEFDLAAKLFGNKQHVNQVLALLFQDMLDFYLVSLKFFRMERLGSFFEALWPRKKEEIDAVIERMKEHTEYLRNEVRLQDIEEAYEARQSDIESFVKLEESSRRQEYNGLETAIKPVFYNKKLNFLLSQVCVGTGDWFINHEVMAKWLRITNDSQKVIWLCGIPGAGKTYLSACAIEASKAAGITLFVFLSHEQHDASALSVMHSLIFQISRNDQRLQDIMCHSSRDSIEYDLSATVKLFINLARGAGHVRIVIDGLDEIGELERANLLRRMLMVSTECPETRIMIASRPEGDIKALLEKKSKSIRVDTNNTDSIYAFAMTRCEEWLKDRCFSEKDSKEIKSHIGILARQAKGMFLYAHLVLRGIDLLHTVSEIKQDLVVPPTDLNAAYERIFSRINKKLPNQAARMKARKALGWIGCSPVPLTIRELEQALVVNIGDMDQDLRGISSLDLDRLCGPVVEEIDGELHLCTLRLAKCCITYLCQSHHDDLDDDLFERNVIDGVYRLHHFASSNWSHLVMLYLKERAEEPTADDETDLIQLLNLIRLLTQRGNVDFLPSEARGNDPVLKTLLTEESKDEYELVCNEVTFHKEASSRLLELGQGALDPLLNMF</sequence>
<evidence type="ECO:0000256" key="1">
    <source>
        <dbReference type="ARBA" id="ARBA00022737"/>
    </source>
</evidence>
<dbReference type="Pfam" id="PF24883">
    <property type="entry name" value="NPHP3_N"/>
    <property type="match status" value="1"/>
</dbReference>
<dbReference type="OrthoDB" id="21416at2759"/>
<evidence type="ECO:0000313" key="4">
    <source>
        <dbReference type="EMBL" id="KAF4430541.1"/>
    </source>
</evidence>
<evidence type="ECO:0000259" key="2">
    <source>
        <dbReference type="Pfam" id="PF24809"/>
    </source>
</evidence>
<evidence type="ECO:0000313" key="5">
    <source>
        <dbReference type="Proteomes" id="UP000605986"/>
    </source>
</evidence>
<proteinExistence type="predicted"/>
<name>A0A8H4NFS1_9HYPO</name>
<feature type="domain" description="DUF7708" evidence="2">
    <location>
        <begin position="68"/>
        <end position="200"/>
    </location>
</feature>
<dbReference type="SUPFAM" id="SSF52540">
    <property type="entry name" value="P-loop containing nucleoside triphosphate hydrolases"/>
    <property type="match status" value="1"/>
</dbReference>
<dbReference type="PANTHER" id="PTHR10039">
    <property type="entry name" value="AMELOGENIN"/>
    <property type="match status" value="1"/>
</dbReference>
<evidence type="ECO:0000259" key="3">
    <source>
        <dbReference type="Pfam" id="PF24883"/>
    </source>
</evidence>
<protein>
    <submittedName>
        <fullName evidence="4">NACHT domain protein</fullName>
    </submittedName>
</protein>
<dbReference type="Gene3D" id="3.40.50.300">
    <property type="entry name" value="P-loop containing nucleotide triphosphate hydrolases"/>
    <property type="match status" value="1"/>
</dbReference>
<dbReference type="Pfam" id="PF24809">
    <property type="entry name" value="DUF7708"/>
    <property type="match status" value="1"/>
</dbReference>
<dbReference type="InterPro" id="IPR056125">
    <property type="entry name" value="DUF7708"/>
</dbReference>
<dbReference type="EMBL" id="JAADJG010000983">
    <property type="protein sequence ID" value="KAF4430541.1"/>
    <property type="molecule type" value="Genomic_DNA"/>
</dbReference>
<comment type="caution">
    <text evidence="4">The sequence shown here is derived from an EMBL/GenBank/DDBJ whole genome shotgun (WGS) entry which is preliminary data.</text>
</comment>
<dbReference type="Proteomes" id="UP000605986">
    <property type="component" value="Unassembled WGS sequence"/>
</dbReference>
<reference evidence="4" key="1">
    <citation type="submission" date="2020-01" db="EMBL/GenBank/DDBJ databases">
        <title>Identification and distribution of gene clusters putatively required for synthesis of sphingolipid metabolism inhibitors in phylogenetically diverse species of the filamentous fungus Fusarium.</title>
        <authorList>
            <person name="Kim H.-S."/>
            <person name="Busman M."/>
            <person name="Brown D.W."/>
            <person name="Divon H."/>
            <person name="Uhlig S."/>
            <person name="Proctor R.H."/>
        </authorList>
    </citation>
    <scope>NUCLEOTIDE SEQUENCE</scope>
    <source>
        <strain evidence="4">NRRL 53441</strain>
    </source>
</reference>
<dbReference type="PANTHER" id="PTHR10039:SF14">
    <property type="entry name" value="NACHT DOMAIN-CONTAINING PROTEIN"/>
    <property type="match status" value="1"/>
</dbReference>
<dbReference type="AlphaFoldDB" id="A0A8H4NFS1"/>
<accession>A0A8H4NFS1</accession>
<dbReference type="InterPro" id="IPR027417">
    <property type="entry name" value="P-loop_NTPase"/>
</dbReference>
<keyword evidence="1" id="KW-0677">Repeat</keyword>
<organism evidence="4 5">
    <name type="scientific">Fusarium austroafricanum</name>
    <dbReference type="NCBI Taxonomy" id="2364996"/>
    <lineage>
        <taxon>Eukaryota</taxon>
        <taxon>Fungi</taxon>
        <taxon>Dikarya</taxon>
        <taxon>Ascomycota</taxon>
        <taxon>Pezizomycotina</taxon>
        <taxon>Sordariomycetes</taxon>
        <taxon>Hypocreomycetidae</taxon>
        <taxon>Hypocreales</taxon>
        <taxon>Nectriaceae</taxon>
        <taxon>Fusarium</taxon>
        <taxon>Fusarium concolor species complex</taxon>
    </lineage>
</organism>
<keyword evidence="5" id="KW-1185">Reference proteome</keyword>
<feature type="domain" description="Nephrocystin 3-like N-terminal" evidence="3">
    <location>
        <begin position="256"/>
        <end position="412"/>
    </location>
</feature>
<dbReference type="InterPro" id="IPR056884">
    <property type="entry name" value="NPHP3-like_N"/>
</dbReference>